<organism evidence="1 2">
    <name type="scientific">Penicillium oxalicum (strain 114-2 / CGMCC 5302)</name>
    <name type="common">Penicillium decumbens</name>
    <dbReference type="NCBI Taxonomy" id="933388"/>
    <lineage>
        <taxon>Eukaryota</taxon>
        <taxon>Fungi</taxon>
        <taxon>Dikarya</taxon>
        <taxon>Ascomycota</taxon>
        <taxon>Pezizomycotina</taxon>
        <taxon>Eurotiomycetes</taxon>
        <taxon>Eurotiomycetidae</taxon>
        <taxon>Eurotiales</taxon>
        <taxon>Aspergillaceae</taxon>
        <taxon>Penicillium</taxon>
    </lineage>
</organism>
<sequence length="51" mass="5483">MAKIVKHSMDAFRICIITKSEAHSKLDALHVLPGVNVSALRATSICIASCM</sequence>
<evidence type="ECO:0000313" key="2">
    <source>
        <dbReference type="Proteomes" id="UP000019376"/>
    </source>
</evidence>
<reference evidence="1 2" key="1">
    <citation type="journal article" date="2013" name="PLoS ONE">
        <title>Genomic and secretomic analyses reveal unique features of the lignocellulolytic enzyme system of Penicillium decumbens.</title>
        <authorList>
            <person name="Liu G."/>
            <person name="Zhang L."/>
            <person name="Wei X."/>
            <person name="Zou G."/>
            <person name="Qin Y."/>
            <person name="Ma L."/>
            <person name="Li J."/>
            <person name="Zheng H."/>
            <person name="Wang S."/>
            <person name="Wang C."/>
            <person name="Xun L."/>
            <person name="Zhao G.-P."/>
            <person name="Zhou Z."/>
            <person name="Qu Y."/>
        </authorList>
    </citation>
    <scope>NUCLEOTIDE SEQUENCE [LARGE SCALE GENOMIC DNA]</scope>
    <source>
        <strain evidence="2">114-2 / CGMCC 5302</strain>
    </source>
</reference>
<gene>
    <name evidence="1" type="ORF">PDE_02199</name>
</gene>
<proteinExistence type="predicted"/>
<dbReference type="Proteomes" id="UP000019376">
    <property type="component" value="Unassembled WGS sequence"/>
</dbReference>
<keyword evidence="2" id="KW-1185">Reference proteome</keyword>
<dbReference type="HOGENOM" id="CLU_3107120_0_0_1"/>
<name>S7ZEZ4_PENO1</name>
<protein>
    <submittedName>
        <fullName evidence="1">Uncharacterized protein</fullName>
    </submittedName>
</protein>
<dbReference type="AlphaFoldDB" id="S7ZEZ4"/>
<evidence type="ECO:0000313" key="1">
    <source>
        <dbReference type="EMBL" id="EPS27256.1"/>
    </source>
</evidence>
<dbReference type="EMBL" id="KB644410">
    <property type="protein sequence ID" value="EPS27256.1"/>
    <property type="molecule type" value="Genomic_DNA"/>
</dbReference>
<accession>S7ZEZ4</accession>